<reference evidence="1" key="1">
    <citation type="submission" date="2016-02" db="EMBL/GenBank/DDBJ databases">
        <title>Draft Genome Sequence of Sporotomaculum syntrophicum Strain FB, a Syntrophic Benzoate Degrader.</title>
        <authorList>
            <person name="Nobu M.K."/>
            <person name="Narihiro T."/>
            <person name="Qiu Y.-L."/>
            <person name="Ohashi A."/>
            <person name="Liu W.-T."/>
            <person name="Yuji S."/>
        </authorList>
    </citation>
    <scope>NUCLEOTIDE SEQUENCE</scope>
    <source>
        <strain evidence="1">FB</strain>
    </source>
</reference>
<dbReference type="Gene3D" id="3.30.450.410">
    <property type="match status" value="1"/>
</dbReference>
<dbReference type="GO" id="GO:0018836">
    <property type="term" value="F:alkylmercury lyase activity"/>
    <property type="evidence" value="ECO:0007669"/>
    <property type="project" value="UniProtKB-EC"/>
</dbReference>
<dbReference type="EMBL" id="LSRS01000006">
    <property type="protein sequence ID" value="KAF1084177.1"/>
    <property type="molecule type" value="Genomic_DNA"/>
</dbReference>
<dbReference type="SUPFAM" id="SSF160387">
    <property type="entry name" value="NosL/MerB-like"/>
    <property type="match status" value="1"/>
</dbReference>
<dbReference type="OrthoDB" id="307302at2"/>
<dbReference type="NCBIfam" id="NF040728">
    <property type="entry name" value="MerB_rel_SaoL"/>
    <property type="match status" value="1"/>
</dbReference>
<organism evidence="1 2">
    <name type="scientific">Sporotomaculum syntrophicum</name>
    <dbReference type="NCBI Taxonomy" id="182264"/>
    <lineage>
        <taxon>Bacteria</taxon>
        <taxon>Bacillati</taxon>
        <taxon>Bacillota</taxon>
        <taxon>Clostridia</taxon>
        <taxon>Eubacteriales</taxon>
        <taxon>Desulfallaceae</taxon>
        <taxon>Sporotomaculum</taxon>
    </lineage>
</organism>
<evidence type="ECO:0000313" key="1">
    <source>
        <dbReference type="EMBL" id="KAF1084177.1"/>
    </source>
</evidence>
<protein>
    <submittedName>
        <fullName evidence="1">Alkylmercury lyase</fullName>
        <ecNumber evidence="1">4.99.1.2</ecNumber>
    </submittedName>
</protein>
<keyword evidence="2" id="KW-1185">Reference proteome</keyword>
<dbReference type="Pfam" id="PF03243">
    <property type="entry name" value="MerB"/>
    <property type="match status" value="1"/>
</dbReference>
<keyword evidence="1" id="KW-0456">Lyase</keyword>
<gene>
    <name evidence="1" type="primary">merB</name>
    <name evidence="1" type="ORF">SPSYN_02581</name>
</gene>
<name>A0A9D3AWS2_9FIRM</name>
<proteinExistence type="predicted"/>
<dbReference type="InterPro" id="IPR004927">
    <property type="entry name" value="MerB"/>
</dbReference>
<evidence type="ECO:0000313" key="2">
    <source>
        <dbReference type="Proteomes" id="UP000798488"/>
    </source>
</evidence>
<dbReference type="InterPro" id="IPR053717">
    <property type="entry name" value="MerB_lyase_sf"/>
</dbReference>
<dbReference type="Proteomes" id="UP000798488">
    <property type="component" value="Unassembled WGS sequence"/>
</dbReference>
<dbReference type="AlphaFoldDB" id="A0A9D3AWS2"/>
<comment type="caution">
    <text evidence="1">The sequence shown here is derived from an EMBL/GenBank/DDBJ whole genome shotgun (WGS) entry which is preliminary data.</text>
</comment>
<dbReference type="EC" id="4.99.1.2" evidence="1"/>
<sequence length="182" mass="20257">MSGLSMNNLNKENTSRFKYYSEEALSIASISSKLTANERLVRNYIMESIINYAALVNVADLEQVFNTRLDDVLAIVDSLVDKRTVVRDELGNIVFAYPVSALPTAHQVNLQDGRHLYAMCAVDALGVAFTFKQDIKIESVCRHCNAPVALQIINGEIFDLHPTTAHVMHVDLKKLDNWAGSC</sequence>
<accession>A0A9D3AWS2</accession>